<evidence type="ECO:0000256" key="1">
    <source>
        <dbReference type="SAM" id="MobiDB-lite"/>
    </source>
</evidence>
<gene>
    <name evidence="2" type="ORF">MSPICULIGERA_LOCUS19243</name>
</gene>
<feature type="compositionally biased region" description="Polar residues" evidence="1">
    <location>
        <begin position="13"/>
        <end position="28"/>
    </location>
</feature>
<feature type="non-terminal residue" evidence="2">
    <location>
        <position position="1"/>
    </location>
</feature>
<keyword evidence="3" id="KW-1185">Reference proteome</keyword>
<dbReference type="AlphaFoldDB" id="A0AA36G6F1"/>
<proteinExistence type="predicted"/>
<comment type="caution">
    <text evidence="2">The sequence shown here is derived from an EMBL/GenBank/DDBJ whole genome shotgun (WGS) entry which is preliminary data.</text>
</comment>
<organism evidence="2 3">
    <name type="scientific">Mesorhabditis spiculigera</name>
    <dbReference type="NCBI Taxonomy" id="96644"/>
    <lineage>
        <taxon>Eukaryota</taxon>
        <taxon>Metazoa</taxon>
        <taxon>Ecdysozoa</taxon>
        <taxon>Nematoda</taxon>
        <taxon>Chromadorea</taxon>
        <taxon>Rhabditida</taxon>
        <taxon>Rhabditina</taxon>
        <taxon>Rhabditomorpha</taxon>
        <taxon>Rhabditoidea</taxon>
        <taxon>Rhabditidae</taxon>
        <taxon>Mesorhabditinae</taxon>
        <taxon>Mesorhabditis</taxon>
    </lineage>
</organism>
<feature type="region of interest" description="Disordered" evidence="1">
    <location>
        <begin position="307"/>
        <end position="331"/>
    </location>
</feature>
<feature type="region of interest" description="Disordered" evidence="1">
    <location>
        <begin position="1"/>
        <end position="258"/>
    </location>
</feature>
<sequence>MASSRGRERIRQRQNAGFSFAFGSSTPRDLSYLNKVPKNLRQYDTKVPREESGGPSLVEYMRQARSLTPSAATKGKWKGREPRSEQRPPVPTMSRSITVDPSRNRSHMPFITRRTQEEEGEREEVSSEPDLVQDREMLNFEEEKRKQDERKAAEAAGRPPRSDSATKRESPHQRKSSPASRPTSKDQKTSTAKPSSPSTPEKSLPSRQRSVEKKSARDRSQSPKVIKVPAAKKEELHPIENNAQEEAVAKAESPKPLAVEEIPSKDTKVTTNIQGEVRASLITTKTQIETQLGEQVTVVEDVATSFPSARGKSKEETVKPIEKEENDEVLVKSHPQSIMKTFRRHESNPLMELLHFPKPKIL</sequence>
<protein>
    <submittedName>
        <fullName evidence="2">Uncharacterized protein</fullName>
    </submittedName>
</protein>
<accession>A0AA36G6F1</accession>
<dbReference type="Proteomes" id="UP001177023">
    <property type="component" value="Unassembled WGS sequence"/>
</dbReference>
<feature type="compositionally biased region" description="Basic and acidic residues" evidence="1">
    <location>
        <begin position="41"/>
        <end position="52"/>
    </location>
</feature>
<feature type="compositionally biased region" description="Basic and acidic residues" evidence="1">
    <location>
        <begin position="160"/>
        <end position="172"/>
    </location>
</feature>
<feature type="compositionally biased region" description="Basic and acidic residues" evidence="1">
    <location>
        <begin position="1"/>
        <end position="11"/>
    </location>
</feature>
<reference evidence="2" key="1">
    <citation type="submission" date="2023-06" db="EMBL/GenBank/DDBJ databases">
        <authorList>
            <person name="Delattre M."/>
        </authorList>
    </citation>
    <scope>NUCLEOTIDE SEQUENCE</scope>
    <source>
        <strain evidence="2">AF72</strain>
    </source>
</reference>
<evidence type="ECO:0000313" key="2">
    <source>
        <dbReference type="EMBL" id="CAJ0581074.1"/>
    </source>
</evidence>
<name>A0AA36G6F1_9BILA</name>
<evidence type="ECO:0000313" key="3">
    <source>
        <dbReference type="Proteomes" id="UP001177023"/>
    </source>
</evidence>
<feature type="compositionally biased region" description="Basic and acidic residues" evidence="1">
    <location>
        <begin position="209"/>
        <end position="221"/>
    </location>
</feature>
<feature type="compositionally biased region" description="Low complexity" evidence="1">
    <location>
        <begin position="189"/>
        <end position="206"/>
    </location>
</feature>
<feature type="compositionally biased region" description="Basic and acidic residues" evidence="1">
    <location>
        <begin position="312"/>
        <end position="323"/>
    </location>
</feature>
<dbReference type="EMBL" id="CATQJA010002662">
    <property type="protein sequence ID" value="CAJ0581074.1"/>
    <property type="molecule type" value="Genomic_DNA"/>
</dbReference>
<feature type="compositionally biased region" description="Basic and acidic residues" evidence="1">
    <location>
        <begin position="132"/>
        <end position="153"/>
    </location>
</feature>